<dbReference type="EMBL" id="FMJD01000010">
    <property type="protein sequence ID" value="SCM77848.1"/>
    <property type="molecule type" value="Genomic_DNA"/>
</dbReference>
<gene>
    <name evidence="1" type="ORF">KL86PLE_60163</name>
</gene>
<reference evidence="1" key="1">
    <citation type="submission" date="2016-08" db="EMBL/GenBank/DDBJ databases">
        <authorList>
            <person name="Seilhamer J.J."/>
        </authorList>
    </citation>
    <scope>NUCLEOTIDE SEQUENCE</scope>
    <source>
        <strain evidence="1">86</strain>
    </source>
</reference>
<name>A0A212LJX8_9HYPH</name>
<protein>
    <submittedName>
        <fullName evidence="1">Uncharacterized protein</fullName>
    </submittedName>
</protein>
<proteinExistence type="predicted"/>
<dbReference type="AlphaFoldDB" id="A0A212LJX8"/>
<sequence length="67" mass="7467">MFLKSYSTAEFVFLLGTSHHCLGNDPPDRPHFRTAPPLVLSQMLAFLLLENRAVGGSQVTFCVFLRA</sequence>
<organism evidence="1">
    <name type="scientific">uncultured Pleomorphomonas sp</name>
    <dbReference type="NCBI Taxonomy" id="442121"/>
    <lineage>
        <taxon>Bacteria</taxon>
        <taxon>Pseudomonadati</taxon>
        <taxon>Pseudomonadota</taxon>
        <taxon>Alphaproteobacteria</taxon>
        <taxon>Hyphomicrobiales</taxon>
        <taxon>Pleomorphomonadaceae</taxon>
        <taxon>Pleomorphomonas</taxon>
        <taxon>environmental samples</taxon>
    </lineage>
</organism>
<evidence type="ECO:0000313" key="1">
    <source>
        <dbReference type="EMBL" id="SCM77848.1"/>
    </source>
</evidence>
<accession>A0A212LJX8</accession>